<evidence type="ECO:0000256" key="2">
    <source>
        <dbReference type="SAM" id="SignalP"/>
    </source>
</evidence>
<keyword evidence="5" id="KW-1185">Reference proteome</keyword>
<dbReference type="PANTHER" id="PTHR31157">
    <property type="entry name" value="SCP DOMAIN-CONTAINING PROTEIN"/>
    <property type="match status" value="1"/>
</dbReference>
<feature type="chain" id="PRO_5016877177" evidence="2">
    <location>
        <begin position="24"/>
        <end position="362"/>
    </location>
</feature>
<dbReference type="InterPro" id="IPR035940">
    <property type="entry name" value="CAP_sf"/>
</dbReference>
<dbReference type="InterPro" id="IPR014044">
    <property type="entry name" value="CAP_dom"/>
</dbReference>
<sequence length="362" mass="38145">MKKTNQITIIALAAILAACGGGGGGGDDANTNNGSGGGNQGTENPVNPTPPGDNTNYPTDIKPDSYTDSHHSDIYKALNYYRTTCGFSSLAQSNILDTAAQGHAKYSQVNSVIGHNQNNTLPSFTGRTIQDRLLNAGYSIKNAGEIVGGWVGGTSVPQNSSNGIEYPSNAPTGKALLNRLMSSVYHLKNATGEWNDVGIGYSASTDKSNAPGYTSYFSATAINFGNAAGSSAPVYNGKKVRTFPCDTIEGVSPIFTEETPNPFPSIDFNLNPMGTPIYIQSGRDEEISISSAEIIDLNNGVAIPFSQLTAIVDPQKKLTATEAFIIPTKPLTSNGSYRVKINGTDGSETMKLDFVFKTGTQN</sequence>
<name>A0A373F8F0_COMTE</name>
<protein>
    <submittedName>
        <fullName evidence="4">CAP domain-containing protein</fullName>
    </submittedName>
</protein>
<feature type="signal peptide" evidence="2">
    <location>
        <begin position="1"/>
        <end position="23"/>
    </location>
</feature>
<dbReference type="PROSITE" id="PS51257">
    <property type="entry name" value="PROKAR_LIPOPROTEIN"/>
    <property type="match status" value="1"/>
</dbReference>
<comment type="caution">
    <text evidence="4">The sequence shown here is derived from an EMBL/GenBank/DDBJ whole genome shotgun (WGS) entry which is preliminary data.</text>
</comment>
<dbReference type="AlphaFoldDB" id="A0A373F8F0"/>
<evidence type="ECO:0000313" key="4">
    <source>
        <dbReference type="EMBL" id="RGE40441.1"/>
    </source>
</evidence>
<organism evidence="4 5">
    <name type="scientific">Comamonas testosteroni</name>
    <name type="common">Pseudomonas testosteroni</name>
    <dbReference type="NCBI Taxonomy" id="285"/>
    <lineage>
        <taxon>Bacteria</taxon>
        <taxon>Pseudomonadati</taxon>
        <taxon>Pseudomonadota</taxon>
        <taxon>Betaproteobacteria</taxon>
        <taxon>Burkholderiales</taxon>
        <taxon>Comamonadaceae</taxon>
        <taxon>Comamonas</taxon>
    </lineage>
</organism>
<dbReference type="SUPFAM" id="SSF55797">
    <property type="entry name" value="PR-1-like"/>
    <property type="match status" value="1"/>
</dbReference>
<dbReference type="Gene3D" id="3.40.33.10">
    <property type="entry name" value="CAP"/>
    <property type="match status" value="1"/>
</dbReference>
<feature type="region of interest" description="Disordered" evidence="1">
    <location>
        <begin position="29"/>
        <end position="65"/>
    </location>
</feature>
<dbReference type="Pfam" id="PF00188">
    <property type="entry name" value="CAP"/>
    <property type="match status" value="1"/>
</dbReference>
<evidence type="ECO:0000259" key="3">
    <source>
        <dbReference type="Pfam" id="PF00188"/>
    </source>
</evidence>
<dbReference type="PANTHER" id="PTHR31157:SF1">
    <property type="entry name" value="SCP DOMAIN-CONTAINING PROTEIN"/>
    <property type="match status" value="1"/>
</dbReference>
<dbReference type="EMBL" id="QURR01000037">
    <property type="protein sequence ID" value="RGE40441.1"/>
    <property type="molecule type" value="Genomic_DNA"/>
</dbReference>
<feature type="domain" description="SCP" evidence="3">
    <location>
        <begin position="76"/>
        <end position="209"/>
    </location>
</feature>
<dbReference type="OrthoDB" id="6654019at2"/>
<accession>A0A373F8F0</accession>
<gene>
    <name evidence="4" type="ORF">DZC30_20475</name>
</gene>
<reference evidence="4 5" key="1">
    <citation type="submission" date="2018-08" db="EMBL/GenBank/DDBJ databases">
        <title>Comamonas testosteroni strain SWCO2.</title>
        <authorList>
            <person name="Jiang N."/>
            <person name="Zhang X.Z."/>
        </authorList>
    </citation>
    <scope>NUCLEOTIDE SEQUENCE [LARGE SCALE GENOMIC DNA]</scope>
    <source>
        <strain evidence="4 5">SWCO2</strain>
    </source>
</reference>
<keyword evidence="2" id="KW-0732">Signal</keyword>
<evidence type="ECO:0000256" key="1">
    <source>
        <dbReference type="SAM" id="MobiDB-lite"/>
    </source>
</evidence>
<evidence type="ECO:0000313" key="5">
    <source>
        <dbReference type="Proteomes" id="UP000261948"/>
    </source>
</evidence>
<proteinExistence type="predicted"/>
<dbReference type="Proteomes" id="UP000261948">
    <property type="component" value="Unassembled WGS sequence"/>
</dbReference>